<comment type="cofactor">
    <cofactor evidence="7">
        <name>heme</name>
        <dbReference type="ChEBI" id="CHEBI:30413"/>
    </cofactor>
</comment>
<dbReference type="AlphaFoldDB" id="A0A1Y1W3I0"/>
<dbReference type="GO" id="GO:0004497">
    <property type="term" value="F:monooxygenase activity"/>
    <property type="evidence" value="ECO:0007669"/>
    <property type="project" value="UniProtKB-KW"/>
</dbReference>
<evidence type="ECO:0000313" key="10">
    <source>
        <dbReference type="Proteomes" id="UP000193922"/>
    </source>
</evidence>
<dbReference type="PRINTS" id="PR00463">
    <property type="entry name" value="EP450I"/>
</dbReference>
<dbReference type="GeneID" id="63801792"/>
<dbReference type="PANTHER" id="PTHR24291">
    <property type="entry name" value="CYTOCHROME P450 FAMILY 4"/>
    <property type="match status" value="1"/>
</dbReference>
<evidence type="ECO:0000256" key="3">
    <source>
        <dbReference type="ARBA" id="ARBA00022723"/>
    </source>
</evidence>
<dbReference type="RefSeq" id="XP_040741692.1">
    <property type="nucleotide sequence ID" value="XM_040885144.1"/>
</dbReference>
<keyword evidence="10" id="KW-1185">Reference proteome</keyword>
<dbReference type="PROSITE" id="PS00086">
    <property type="entry name" value="CYTOCHROME_P450"/>
    <property type="match status" value="1"/>
</dbReference>
<comment type="similarity">
    <text evidence="1 8">Belongs to the cytochrome P450 family.</text>
</comment>
<organism evidence="9 10">
    <name type="scientific">Linderina pennispora</name>
    <dbReference type="NCBI Taxonomy" id="61395"/>
    <lineage>
        <taxon>Eukaryota</taxon>
        <taxon>Fungi</taxon>
        <taxon>Fungi incertae sedis</taxon>
        <taxon>Zoopagomycota</taxon>
        <taxon>Kickxellomycotina</taxon>
        <taxon>Kickxellomycetes</taxon>
        <taxon>Kickxellales</taxon>
        <taxon>Kickxellaceae</taxon>
        <taxon>Linderina</taxon>
    </lineage>
</organism>
<gene>
    <name evidence="9" type="ORF">DL89DRAFT_248243</name>
</gene>
<evidence type="ECO:0000256" key="7">
    <source>
        <dbReference type="PIRSR" id="PIRSR602401-1"/>
    </source>
</evidence>
<dbReference type="PANTHER" id="PTHR24291:SF50">
    <property type="entry name" value="BIFUNCTIONAL ALBAFLAVENONE MONOOXYGENASE_TERPENE SYNTHASE"/>
    <property type="match status" value="1"/>
</dbReference>
<reference evidence="9 10" key="1">
    <citation type="submission" date="2016-07" db="EMBL/GenBank/DDBJ databases">
        <title>Pervasive Adenine N6-methylation of Active Genes in Fungi.</title>
        <authorList>
            <consortium name="DOE Joint Genome Institute"/>
            <person name="Mondo S.J."/>
            <person name="Dannebaum R.O."/>
            <person name="Kuo R.C."/>
            <person name="Labutti K."/>
            <person name="Haridas S."/>
            <person name="Kuo A."/>
            <person name="Salamov A."/>
            <person name="Ahrendt S.R."/>
            <person name="Lipzen A."/>
            <person name="Sullivan W."/>
            <person name="Andreopoulos W.B."/>
            <person name="Clum A."/>
            <person name="Lindquist E."/>
            <person name="Daum C."/>
            <person name="Ramamoorthy G.K."/>
            <person name="Gryganskyi A."/>
            <person name="Culley D."/>
            <person name="Magnuson J.K."/>
            <person name="James T.Y."/>
            <person name="O'Malley M.A."/>
            <person name="Stajich J.E."/>
            <person name="Spatafora J.W."/>
            <person name="Visel A."/>
            <person name="Grigoriev I.V."/>
        </authorList>
    </citation>
    <scope>NUCLEOTIDE SEQUENCE [LARGE SCALE GENOMIC DNA]</scope>
    <source>
        <strain evidence="9 10">ATCC 12442</strain>
    </source>
</reference>
<dbReference type="Pfam" id="PF00067">
    <property type="entry name" value="p450"/>
    <property type="match status" value="1"/>
</dbReference>
<evidence type="ECO:0000256" key="8">
    <source>
        <dbReference type="RuleBase" id="RU000461"/>
    </source>
</evidence>
<evidence type="ECO:0000256" key="1">
    <source>
        <dbReference type="ARBA" id="ARBA00010617"/>
    </source>
</evidence>
<feature type="binding site" description="axial binding residue" evidence="7">
    <location>
        <position position="385"/>
    </location>
    <ligand>
        <name>heme</name>
        <dbReference type="ChEBI" id="CHEBI:30413"/>
    </ligand>
    <ligandPart>
        <name>Fe</name>
        <dbReference type="ChEBI" id="CHEBI:18248"/>
    </ligandPart>
</feature>
<dbReference type="GO" id="GO:0005506">
    <property type="term" value="F:iron ion binding"/>
    <property type="evidence" value="ECO:0007669"/>
    <property type="project" value="InterPro"/>
</dbReference>
<dbReference type="InterPro" id="IPR050196">
    <property type="entry name" value="Cytochrome_P450_Monoox"/>
</dbReference>
<keyword evidence="6 8" id="KW-0503">Monooxygenase</keyword>
<accession>A0A1Y1W3I0</accession>
<dbReference type="SUPFAM" id="SSF48264">
    <property type="entry name" value="Cytochrome P450"/>
    <property type="match status" value="1"/>
</dbReference>
<dbReference type="Proteomes" id="UP000193922">
    <property type="component" value="Unassembled WGS sequence"/>
</dbReference>
<dbReference type="Gene3D" id="1.10.630.10">
    <property type="entry name" value="Cytochrome P450"/>
    <property type="match status" value="1"/>
</dbReference>
<dbReference type="PRINTS" id="PR00385">
    <property type="entry name" value="P450"/>
</dbReference>
<sequence length="442" mass="50913">MFGTWAYKISKAEYARKLFMQTDLFQKVDIVRMMPHNLGPRVSGLSLSFENGDSYRGHRAVVNPAFRRSWPSHLFQTPMMELMDVLERESAKPVDVLLWFRRGTLDVLGHIIMSFDFRALRDPNNKKRAMYDSLLEAMLHPLYNMFPWLDLKLVWCGRKRAQSFANLKKFHRFIEKTIEEKRLKLLATGTLGETERDNSDLLTLMIEAHEHTKVHGAYDEKGKLLPSMTTEELRNNTIIFFVAGHDATAYGMNHMLMELALNPDVQQWARDKVISVIGDAPDAFPTDEQLAELSDLDMIVKESLRKNSVVSDVRRVLTEPVTLGKYTLPKGSWVMVDLWAMQHNPEYYPNPDKFIPERFASSARENGHPNVPFTWAPFSEGSRKCIGHKFALLTQRIMLAHLVHRFVWRLPAGSPFLTKPRTSTSGLISPIGLELEFESRHK</sequence>
<name>A0A1Y1W3I0_9FUNG</name>
<dbReference type="STRING" id="61395.A0A1Y1W3I0"/>
<dbReference type="GO" id="GO:0020037">
    <property type="term" value="F:heme binding"/>
    <property type="evidence" value="ECO:0007669"/>
    <property type="project" value="InterPro"/>
</dbReference>
<protein>
    <submittedName>
        <fullName evidence="9">Cytochrome P450</fullName>
    </submittedName>
</protein>
<dbReference type="OrthoDB" id="1470350at2759"/>
<keyword evidence="5 7" id="KW-0408">Iron</keyword>
<keyword evidence="3 7" id="KW-0479">Metal-binding</keyword>
<evidence type="ECO:0000256" key="4">
    <source>
        <dbReference type="ARBA" id="ARBA00023002"/>
    </source>
</evidence>
<dbReference type="InterPro" id="IPR036396">
    <property type="entry name" value="Cyt_P450_sf"/>
</dbReference>
<keyword evidence="2 7" id="KW-0349">Heme</keyword>
<evidence type="ECO:0000256" key="5">
    <source>
        <dbReference type="ARBA" id="ARBA00023004"/>
    </source>
</evidence>
<dbReference type="EMBL" id="MCFD01000011">
    <property type="protein sequence ID" value="ORX67846.1"/>
    <property type="molecule type" value="Genomic_DNA"/>
</dbReference>
<proteinExistence type="inferred from homology"/>
<comment type="caution">
    <text evidence="9">The sequence shown here is derived from an EMBL/GenBank/DDBJ whole genome shotgun (WGS) entry which is preliminary data.</text>
</comment>
<dbReference type="InterPro" id="IPR001128">
    <property type="entry name" value="Cyt_P450"/>
</dbReference>
<evidence type="ECO:0000256" key="6">
    <source>
        <dbReference type="ARBA" id="ARBA00023033"/>
    </source>
</evidence>
<dbReference type="InterPro" id="IPR002401">
    <property type="entry name" value="Cyt_P450_E_grp-I"/>
</dbReference>
<keyword evidence="4 8" id="KW-0560">Oxidoreductase</keyword>
<evidence type="ECO:0000313" key="9">
    <source>
        <dbReference type="EMBL" id="ORX67846.1"/>
    </source>
</evidence>
<dbReference type="InterPro" id="IPR017972">
    <property type="entry name" value="Cyt_P450_CS"/>
</dbReference>
<dbReference type="GO" id="GO:0016705">
    <property type="term" value="F:oxidoreductase activity, acting on paired donors, with incorporation or reduction of molecular oxygen"/>
    <property type="evidence" value="ECO:0007669"/>
    <property type="project" value="InterPro"/>
</dbReference>
<evidence type="ECO:0000256" key="2">
    <source>
        <dbReference type="ARBA" id="ARBA00022617"/>
    </source>
</evidence>